<organism evidence="1 2">
    <name type="scientific">Camellia lanceoleosa</name>
    <dbReference type="NCBI Taxonomy" id="1840588"/>
    <lineage>
        <taxon>Eukaryota</taxon>
        <taxon>Viridiplantae</taxon>
        <taxon>Streptophyta</taxon>
        <taxon>Embryophyta</taxon>
        <taxon>Tracheophyta</taxon>
        <taxon>Spermatophyta</taxon>
        <taxon>Magnoliopsida</taxon>
        <taxon>eudicotyledons</taxon>
        <taxon>Gunneridae</taxon>
        <taxon>Pentapetalae</taxon>
        <taxon>asterids</taxon>
        <taxon>Ericales</taxon>
        <taxon>Theaceae</taxon>
        <taxon>Camellia</taxon>
    </lineage>
</organism>
<reference evidence="1 2" key="1">
    <citation type="journal article" date="2022" name="Plant J.">
        <title>Chromosome-level genome of Camellia lanceoleosa provides a valuable resource for understanding genome evolution and self-incompatibility.</title>
        <authorList>
            <person name="Gong W."/>
            <person name="Xiao S."/>
            <person name="Wang L."/>
            <person name="Liao Z."/>
            <person name="Chang Y."/>
            <person name="Mo W."/>
            <person name="Hu G."/>
            <person name="Li W."/>
            <person name="Zhao G."/>
            <person name="Zhu H."/>
            <person name="Hu X."/>
            <person name="Ji K."/>
            <person name="Xiang X."/>
            <person name="Song Q."/>
            <person name="Yuan D."/>
            <person name="Jin S."/>
            <person name="Zhang L."/>
        </authorList>
    </citation>
    <scope>NUCLEOTIDE SEQUENCE [LARGE SCALE GENOMIC DNA]</scope>
    <source>
        <strain evidence="1">SQ_2022a</strain>
    </source>
</reference>
<name>A0ACC0FNM9_9ERIC</name>
<evidence type="ECO:0000313" key="1">
    <source>
        <dbReference type="EMBL" id="KAI7990418.1"/>
    </source>
</evidence>
<dbReference type="EMBL" id="CM045770">
    <property type="protein sequence ID" value="KAI7990418.1"/>
    <property type="molecule type" value="Genomic_DNA"/>
</dbReference>
<comment type="caution">
    <text evidence="1">The sequence shown here is derived from an EMBL/GenBank/DDBJ whole genome shotgun (WGS) entry which is preliminary data.</text>
</comment>
<gene>
    <name evidence="1" type="ORF">LOK49_LG12G00229</name>
</gene>
<evidence type="ECO:0000313" key="2">
    <source>
        <dbReference type="Proteomes" id="UP001060215"/>
    </source>
</evidence>
<proteinExistence type="predicted"/>
<accession>A0ACC0FNM9</accession>
<dbReference type="Proteomes" id="UP001060215">
    <property type="component" value="Chromosome 13"/>
</dbReference>
<sequence>MECSSSNVGGLKTTRSIVSWTWQMISKDLASQDEAVKQKETLVKEVGCLRGELLQELKGNIRVFCRVRPLLPDDGAGTKTPVVSYPTSMESQDRRIELIQSGGRDLINYQVPGKDKIAVNPERFLNLHILFITPILEGILCFILPHIEINIVQSPPGNIGNPIDIEFMDPAILAVGKGRLPGGLNNAASLDMRSNFSSQLSAFENEARLQLLMQRSLSPPQNQRYADMGVGFAQLNDAYRIPSRIMEQSLPNNLSPFSQLALQQPRTALMANGQ</sequence>
<keyword evidence="2" id="KW-1185">Reference proteome</keyword>
<protein>
    <submittedName>
        <fullName evidence="1">Kinesin-like protein KIN-14C</fullName>
    </submittedName>
</protein>